<evidence type="ECO:0000256" key="3">
    <source>
        <dbReference type="ARBA" id="ARBA00023125"/>
    </source>
</evidence>
<evidence type="ECO:0000313" key="7">
    <source>
        <dbReference type="Proteomes" id="UP000294692"/>
    </source>
</evidence>
<dbReference type="Gene3D" id="1.10.10.10">
    <property type="entry name" value="Winged helix-like DNA-binding domain superfamily/Winged helix DNA-binding domain"/>
    <property type="match status" value="1"/>
</dbReference>
<dbReference type="Gene3D" id="3.40.190.290">
    <property type="match status" value="1"/>
</dbReference>
<dbReference type="PANTHER" id="PTHR30537:SF5">
    <property type="entry name" value="HTH-TYPE TRANSCRIPTIONAL ACTIVATOR TTDR-RELATED"/>
    <property type="match status" value="1"/>
</dbReference>
<dbReference type="FunFam" id="3.40.190.290:FF:000001">
    <property type="entry name" value="Transcriptional regulator, LysR family"/>
    <property type="match status" value="1"/>
</dbReference>
<gene>
    <name evidence="6" type="ORF">EV686_10196</name>
</gene>
<sequence length="296" mass="32630">MNRSLEMAVFAGIVDAGSFVAAADALGMSKAAVSRHMSALESRLGVRLLHRTTRKLSLTEEGQIFLHRAREILATMEEAESIVSDRALLPTGKLRINAPVSFGISHLAGLWAEFLERYPDIELDISLNDRVVDLVEEGYDLAIRISTLPSSSLVCRRLSSTRMTLCASPDYLARHGMPSAPQDLARHRLLAYALWQGQEEWPFHGPEGPVHVRVKARVHSNNGNTCRMIALDGGGIALEPSFIVRDDIASGALVALLPEYRSLELGIYAVYPTRRQLSPKVRAMIDYLAASLLPEY</sequence>
<dbReference type="FunFam" id="1.10.10.10:FF:000001">
    <property type="entry name" value="LysR family transcriptional regulator"/>
    <property type="match status" value="1"/>
</dbReference>
<dbReference type="AlphaFoldDB" id="A0A4V2VSJ5"/>
<dbReference type="GO" id="GO:0003700">
    <property type="term" value="F:DNA-binding transcription factor activity"/>
    <property type="evidence" value="ECO:0007669"/>
    <property type="project" value="InterPro"/>
</dbReference>
<dbReference type="CDD" id="cd08422">
    <property type="entry name" value="PBP2_CrgA_like"/>
    <property type="match status" value="1"/>
</dbReference>
<evidence type="ECO:0000313" key="6">
    <source>
        <dbReference type="EMBL" id="TCV02640.1"/>
    </source>
</evidence>
<comment type="similarity">
    <text evidence="1">Belongs to the LysR transcriptional regulatory family.</text>
</comment>
<comment type="caution">
    <text evidence="6">The sequence shown here is derived from an EMBL/GenBank/DDBJ whole genome shotgun (WGS) entry which is preliminary data.</text>
</comment>
<dbReference type="PANTHER" id="PTHR30537">
    <property type="entry name" value="HTH-TYPE TRANSCRIPTIONAL REGULATOR"/>
    <property type="match status" value="1"/>
</dbReference>
<feature type="domain" description="HTH lysR-type" evidence="5">
    <location>
        <begin position="7"/>
        <end position="59"/>
    </location>
</feature>
<keyword evidence="2" id="KW-0805">Transcription regulation</keyword>
<evidence type="ECO:0000259" key="5">
    <source>
        <dbReference type="PROSITE" id="PS50931"/>
    </source>
</evidence>
<keyword evidence="7" id="KW-1185">Reference proteome</keyword>
<dbReference type="InterPro" id="IPR058163">
    <property type="entry name" value="LysR-type_TF_proteobact-type"/>
</dbReference>
<dbReference type="InterPro" id="IPR036388">
    <property type="entry name" value="WH-like_DNA-bd_sf"/>
</dbReference>
<dbReference type="InterPro" id="IPR000847">
    <property type="entry name" value="LysR_HTH_N"/>
</dbReference>
<dbReference type="Proteomes" id="UP000294692">
    <property type="component" value="Unassembled WGS sequence"/>
</dbReference>
<dbReference type="SUPFAM" id="SSF53850">
    <property type="entry name" value="Periplasmic binding protein-like II"/>
    <property type="match status" value="1"/>
</dbReference>
<reference evidence="6 7" key="1">
    <citation type="submission" date="2019-03" db="EMBL/GenBank/DDBJ databases">
        <title>Genomic Encyclopedia of Type Strains, Phase IV (KMG-IV): sequencing the most valuable type-strain genomes for metagenomic binning, comparative biology and taxonomic classification.</title>
        <authorList>
            <person name="Goeker M."/>
        </authorList>
    </citation>
    <scope>NUCLEOTIDE SEQUENCE [LARGE SCALE GENOMIC DNA]</scope>
    <source>
        <strain evidence="6 7">DSM 100048</strain>
    </source>
</reference>
<dbReference type="EMBL" id="SMBX01000001">
    <property type="protein sequence ID" value="TCV02640.1"/>
    <property type="molecule type" value="Genomic_DNA"/>
</dbReference>
<dbReference type="SUPFAM" id="SSF46785">
    <property type="entry name" value="Winged helix' DNA-binding domain"/>
    <property type="match status" value="1"/>
</dbReference>
<dbReference type="Pfam" id="PF03466">
    <property type="entry name" value="LysR_substrate"/>
    <property type="match status" value="1"/>
</dbReference>
<dbReference type="InterPro" id="IPR005119">
    <property type="entry name" value="LysR_subst-bd"/>
</dbReference>
<protein>
    <submittedName>
        <fullName evidence="6">DNA-binding transcriptional LysR family regulator</fullName>
    </submittedName>
</protein>
<evidence type="ECO:0000256" key="1">
    <source>
        <dbReference type="ARBA" id="ARBA00009437"/>
    </source>
</evidence>
<dbReference type="GO" id="GO:0043565">
    <property type="term" value="F:sequence-specific DNA binding"/>
    <property type="evidence" value="ECO:0007669"/>
    <property type="project" value="TreeGrafter"/>
</dbReference>
<name>A0A4V2VSJ5_9BURK</name>
<dbReference type="GO" id="GO:0006351">
    <property type="term" value="P:DNA-templated transcription"/>
    <property type="evidence" value="ECO:0007669"/>
    <property type="project" value="TreeGrafter"/>
</dbReference>
<evidence type="ECO:0000256" key="4">
    <source>
        <dbReference type="ARBA" id="ARBA00023163"/>
    </source>
</evidence>
<proteinExistence type="inferred from homology"/>
<organism evidence="6 7">
    <name type="scientific">Paracandidimonas soli</name>
    <dbReference type="NCBI Taxonomy" id="1917182"/>
    <lineage>
        <taxon>Bacteria</taxon>
        <taxon>Pseudomonadati</taxon>
        <taxon>Pseudomonadota</taxon>
        <taxon>Betaproteobacteria</taxon>
        <taxon>Burkholderiales</taxon>
        <taxon>Alcaligenaceae</taxon>
        <taxon>Paracandidimonas</taxon>
    </lineage>
</organism>
<dbReference type="OrthoDB" id="9026421at2"/>
<dbReference type="Pfam" id="PF00126">
    <property type="entry name" value="HTH_1"/>
    <property type="match status" value="1"/>
</dbReference>
<dbReference type="PROSITE" id="PS50931">
    <property type="entry name" value="HTH_LYSR"/>
    <property type="match status" value="1"/>
</dbReference>
<accession>A0A4V2VSJ5</accession>
<evidence type="ECO:0000256" key="2">
    <source>
        <dbReference type="ARBA" id="ARBA00023015"/>
    </source>
</evidence>
<keyword evidence="3 6" id="KW-0238">DNA-binding</keyword>
<keyword evidence="4" id="KW-0804">Transcription</keyword>
<dbReference type="RefSeq" id="WP_132472373.1">
    <property type="nucleotide sequence ID" value="NZ_JBHRVM010000001.1"/>
</dbReference>
<dbReference type="InterPro" id="IPR036390">
    <property type="entry name" value="WH_DNA-bd_sf"/>
</dbReference>